<evidence type="ECO:0000313" key="4">
    <source>
        <dbReference type="Proteomes" id="UP000822476"/>
    </source>
</evidence>
<protein>
    <submittedName>
        <fullName evidence="3">Uncharacterized protein</fullName>
    </submittedName>
</protein>
<dbReference type="AlphaFoldDB" id="A0A8S9ZBV8"/>
<evidence type="ECO:0000313" key="3">
    <source>
        <dbReference type="EMBL" id="KAF7261147.1"/>
    </source>
</evidence>
<keyword evidence="2" id="KW-0472">Membrane</keyword>
<feature type="region of interest" description="Disordered" evidence="1">
    <location>
        <begin position="329"/>
        <end position="352"/>
    </location>
</feature>
<keyword evidence="2" id="KW-0812">Transmembrane</keyword>
<proteinExistence type="predicted"/>
<organism evidence="3 4">
    <name type="scientific">Paragonimus skrjabini miyazakii</name>
    <dbReference type="NCBI Taxonomy" id="59628"/>
    <lineage>
        <taxon>Eukaryota</taxon>
        <taxon>Metazoa</taxon>
        <taxon>Spiralia</taxon>
        <taxon>Lophotrochozoa</taxon>
        <taxon>Platyhelminthes</taxon>
        <taxon>Trematoda</taxon>
        <taxon>Digenea</taxon>
        <taxon>Plagiorchiida</taxon>
        <taxon>Troglotremata</taxon>
        <taxon>Troglotrematidae</taxon>
        <taxon>Paragonimus</taxon>
    </lineage>
</organism>
<dbReference type="EMBL" id="JTDE01000472">
    <property type="protein sequence ID" value="KAF7261147.1"/>
    <property type="molecule type" value="Genomic_DNA"/>
</dbReference>
<accession>A0A8S9ZBV8</accession>
<name>A0A8S9ZBV8_9TREM</name>
<feature type="transmembrane region" description="Helical" evidence="2">
    <location>
        <begin position="177"/>
        <end position="198"/>
    </location>
</feature>
<reference evidence="3" key="1">
    <citation type="submission" date="2019-07" db="EMBL/GenBank/DDBJ databases">
        <title>Annotation for the trematode Paragonimus miyazaki's.</title>
        <authorList>
            <person name="Choi Y.-J."/>
        </authorList>
    </citation>
    <scope>NUCLEOTIDE SEQUENCE</scope>
    <source>
        <strain evidence="3">Japan</strain>
    </source>
</reference>
<evidence type="ECO:0000256" key="1">
    <source>
        <dbReference type="SAM" id="MobiDB-lite"/>
    </source>
</evidence>
<evidence type="ECO:0000256" key="2">
    <source>
        <dbReference type="SAM" id="Phobius"/>
    </source>
</evidence>
<gene>
    <name evidence="3" type="ORF">EG68_01383</name>
</gene>
<dbReference type="Proteomes" id="UP000822476">
    <property type="component" value="Unassembled WGS sequence"/>
</dbReference>
<keyword evidence="4" id="KW-1185">Reference proteome</keyword>
<dbReference type="OrthoDB" id="6258424at2759"/>
<sequence length="352" mass="39819">MRSSSFSASTLIIPKKHENDVLMADADSADYGAYIIPYDEESLNWEEMPHSQEKKSTCNSHKVNSPQVARELSTALRTKKNSLPLENLEYELQISCVFRLCHHASWCTWPTICDSFHGIRKRTSTEHQPDSVKFVHKFVKLTLYNHTRMSRQNIKTSGARGSCARSTGFTRSHMQSVLTSFFVSIILVCIVFIVWHNLHTPKTGRLQLFQTRSRELKTKSRRIPIIATSLIPNNLIYENVTSTRKSHSRPVSNLSVKGTNVEYITSIQTDSSLTSHTLNACVPKNPLYEFKSDGKRSNLLNPNLLSHPSNNTNQRVHICTILQPTSDEQNVKNTTLPTSKNLPGSTGFPNYS</sequence>
<keyword evidence="2" id="KW-1133">Transmembrane helix</keyword>
<comment type="caution">
    <text evidence="3">The sequence shown here is derived from an EMBL/GenBank/DDBJ whole genome shotgun (WGS) entry which is preliminary data.</text>
</comment>